<dbReference type="Pfam" id="PF04892">
    <property type="entry name" value="VanZ"/>
    <property type="match status" value="1"/>
</dbReference>
<feature type="transmembrane region" description="Helical" evidence="1">
    <location>
        <begin position="138"/>
        <end position="158"/>
    </location>
</feature>
<dbReference type="EMBL" id="CP163439">
    <property type="protein sequence ID" value="XDQ33052.1"/>
    <property type="molecule type" value="Genomic_DNA"/>
</dbReference>
<accession>A0AB39PSP4</accession>
<name>A0AB39PSP4_9ACTN</name>
<evidence type="ECO:0000259" key="2">
    <source>
        <dbReference type="Pfam" id="PF04892"/>
    </source>
</evidence>
<feature type="transmembrane region" description="Helical" evidence="1">
    <location>
        <begin position="100"/>
        <end position="118"/>
    </location>
</feature>
<reference evidence="3" key="1">
    <citation type="submission" date="2024-07" db="EMBL/GenBank/DDBJ databases">
        <authorList>
            <person name="Yu S.T."/>
        </authorList>
    </citation>
    <scope>NUCLEOTIDE SEQUENCE</scope>
    <source>
        <strain evidence="3">R28</strain>
    </source>
</reference>
<dbReference type="AlphaFoldDB" id="A0AB39PSP4"/>
<protein>
    <submittedName>
        <fullName evidence="3">VanZ family protein</fullName>
    </submittedName>
</protein>
<evidence type="ECO:0000313" key="3">
    <source>
        <dbReference type="EMBL" id="XDQ33052.1"/>
    </source>
</evidence>
<sequence length="236" mass="24951">MNHHVSLSAPPRRTRRIVLLSLAILGVASAVFVVRRPLMMSAPRCMAGRWHGCFDTFNGVVLMTLVALPLAALVVWALARRRRAAGVASAWAWRKSLAEVGMVHGTVPLVWLTMMPGAGAGTVPARVSLVPLRDLVTMGPLGIVGNLLIFAALGFFAPMRFAALASVPRILALGAGCSVLVETAQYVLRLDRVSSVDDVLVNAAGAVLAALASRRWWRSSVEAPSAQPRPAPAPAG</sequence>
<feature type="domain" description="VanZ-like" evidence="2">
    <location>
        <begin position="111"/>
        <end position="212"/>
    </location>
</feature>
<keyword evidence="1" id="KW-1133">Transmembrane helix</keyword>
<organism evidence="3">
    <name type="scientific">Streptomyces sp. R28</name>
    <dbReference type="NCBI Taxonomy" id="3238628"/>
    <lineage>
        <taxon>Bacteria</taxon>
        <taxon>Bacillati</taxon>
        <taxon>Actinomycetota</taxon>
        <taxon>Actinomycetes</taxon>
        <taxon>Kitasatosporales</taxon>
        <taxon>Streptomycetaceae</taxon>
        <taxon>Streptomyces</taxon>
    </lineage>
</organism>
<feature type="transmembrane region" description="Helical" evidence="1">
    <location>
        <begin position="60"/>
        <end position="79"/>
    </location>
</feature>
<dbReference type="RefSeq" id="WP_369167544.1">
    <property type="nucleotide sequence ID" value="NZ_CP163439.1"/>
</dbReference>
<gene>
    <name evidence="3" type="ORF">AB5J49_06865</name>
</gene>
<keyword evidence="1" id="KW-0472">Membrane</keyword>
<dbReference type="InterPro" id="IPR006976">
    <property type="entry name" value="VanZ-like"/>
</dbReference>
<proteinExistence type="predicted"/>
<evidence type="ECO:0000256" key="1">
    <source>
        <dbReference type="SAM" id="Phobius"/>
    </source>
</evidence>
<keyword evidence="1" id="KW-0812">Transmembrane</keyword>